<reference evidence="1 2" key="1">
    <citation type="submission" date="2022-12" db="EMBL/GenBank/DDBJ databases">
        <title>Chromosome-scale assembly of the Ensete ventricosum genome.</title>
        <authorList>
            <person name="Dussert Y."/>
            <person name="Stocks J."/>
            <person name="Wendawek A."/>
            <person name="Woldeyes F."/>
            <person name="Nichols R.A."/>
            <person name="Borrell J.S."/>
        </authorList>
    </citation>
    <scope>NUCLEOTIDE SEQUENCE [LARGE SCALE GENOMIC DNA]</scope>
    <source>
        <strain evidence="2">cv. Maze</strain>
        <tissue evidence="1">Seeds</tissue>
    </source>
</reference>
<evidence type="ECO:0000313" key="2">
    <source>
        <dbReference type="Proteomes" id="UP001222027"/>
    </source>
</evidence>
<dbReference type="AlphaFoldDB" id="A0AAV8R0Q5"/>
<gene>
    <name evidence="1" type="ORF">OPV22_012107</name>
</gene>
<evidence type="ECO:0000313" key="1">
    <source>
        <dbReference type="EMBL" id="KAJ8490386.1"/>
    </source>
</evidence>
<dbReference type="EMBL" id="JAQQAF010000004">
    <property type="protein sequence ID" value="KAJ8490386.1"/>
    <property type="molecule type" value="Genomic_DNA"/>
</dbReference>
<keyword evidence="2" id="KW-1185">Reference proteome</keyword>
<proteinExistence type="predicted"/>
<dbReference type="Proteomes" id="UP001222027">
    <property type="component" value="Unassembled WGS sequence"/>
</dbReference>
<name>A0AAV8R0Q5_ENSVE</name>
<accession>A0AAV8R0Q5</accession>
<sequence>MEMPLWGHPTLHLVVEKEDRAQEALIMPNINIEIETKVKLQFCRTMSLKAIHNRTGTILITVPLGMWKREDSILVNFDAIGKEKV</sequence>
<protein>
    <submittedName>
        <fullName evidence="1">Uncharacterized protein</fullName>
    </submittedName>
</protein>
<comment type="caution">
    <text evidence="1">The sequence shown here is derived from an EMBL/GenBank/DDBJ whole genome shotgun (WGS) entry which is preliminary data.</text>
</comment>
<organism evidence="1 2">
    <name type="scientific">Ensete ventricosum</name>
    <name type="common">Abyssinian banana</name>
    <name type="synonym">Musa ensete</name>
    <dbReference type="NCBI Taxonomy" id="4639"/>
    <lineage>
        <taxon>Eukaryota</taxon>
        <taxon>Viridiplantae</taxon>
        <taxon>Streptophyta</taxon>
        <taxon>Embryophyta</taxon>
        <taxon>Tracheophyta</taxon>
        <taxon>Spermatophyta</taxon>
        <taxon>Magnoliopsida</taxon>
        <taxon>Liliopsida</taxon>
        <taxon>Zingiberales</taxon>
        <taxon>Musaceae</taxon>
        <taxon>Ensete</taxon>
    </lineage>
</organism>